<dbReference type="PROSITE" id="PS50068">
    <property type="entry name" value="LDLRA_2"/>
    <property type="match status" value="2"/>
</dbReference>
<dbReference type="Pfam" id="PF00057">
    <property type="entry name" value="Ldl_recept_a"/>
    <property type="match status" value="1"/>
</dbReference>
<keyword evidence="5" id="KW-1133">Transmembrane helix</keyword>
<dbReference type="PROSITE" id="PS01209">
    <property type="entry name" value="LDLRA_1"/>
    <property type="match status" value="1"/>
</dbReference>
<keyword evidence="4 13" id="KW-0812">Transmembrane</keyword>
<dbReference type="Gene3D" id="4.10.400.10">
    <property type="entry name" value="Low-density Lipoprotein Receptor"/>
    <property type="match status" value="3"/>
</dbReference>
<feature type="disulfide bond" evidence="12">
    <location>
        <begin position="9"/>
        <end position="27"/>
    </location>
</feature>
<dbReference type="PANTHER" id="PTHR11690:SF248">
    <property type="entry name" value="PICKPOCKET 17, ISOFORM A"/>
    <property type="match status" value="1"/>
</dbReference>
<evidence type="ECO:0000256" key="9">
    <source>
        <dbReference type="ARBA" id="ARBA00023157"/>
    </source>
</evidence>
<evidence type="ECO:0000256" key="2">
    <source>
        <dbReference type="ARBA" id="ARBA00022448"/>
    </source>
</evidence>
<evidence type="ECO:0000256" key="1">
    <source>
        <dbReference type="ARBA" id="ARBA00004141"/>
    </source>
</evidence>
<evidence type="ECO:0000313" key="14">
    <source>
        <dbReference type="Proteomes" id="UP000694865"/>
    </source>
</evidence>
<evidence type="ECO:0000256" key="7">
    <source>
        <dbReference type="ARBA" id="ARBA00023065"/>
    </source>
</evidence>
<evidence type="ECO:0000256" key="10">
    <source>
        <dbReference type="ARBA" id="ARBA00023201"/>
    </source>
</evidence>
<dbReference type="InterPro" id="IPR002172">
    <property type="entry name" value="LDrepeatLR_classA_rpt"/>
</dbReference>
<feature type="disulfide bond" evidence="12">
    <location>
        <begin position="21"/>
        <end position="36"/>
    </location>
</feature>
<sequence length="535" mass="60640">NCETEEFQCNDTSCISQYWVCDGYSDCEDGEDEDGCDNSEDFFVCDGGNRTIHVSWLCDDYDDCDDVTDEDPSNCRNSTLTAATSAPLTFYCQTSGEELAWKYVCNNVVDCDDASDEINTGCTSVVSASYRPTADELLSLYSSISDDITVYSEFLDGFYQDHLLGRVVSEDPPDWYGFIAYSNTPDYSDLENVLKLDVNETAGYGHQLSDLVLECSFDATSCNVTRDFQEFYDDRYGNCYQFNPFNGNQDDERYSTKTGANYGLKMTLFTEQDEYISVYGRDSGARVVIHPPHVPAIPWSEGITIPPGMITSIGMKETRIKRQPHPYGNCTEQTEFESMYGTHYTQTICEEECLQAKMLEFCGCVDTMLRDEPRCMLLNRTQGRAGTQQQPPSQYGHLIHIYELNVASNRKLRTLRSFSRITISAFTQLVDLKKKHLLKQIHYNNAKTNVINDLESVRQNLVRLEVYFEELNYESIEEIPAITEENLLSDIGGTLGLYCGFSFITIVEFLQFGFELLRVIFLRSTKVAPSNGSHA</sequence>
<evidence type="ECO:0000256" key="8">
    <source>
        <dbReference type="ARBA" id="ARBA00023136"/>
    </source>
</evidence>
<keyword evidence="6" id="KW-0915">Sodium</keyword>
<dbReference type="RefSeq" id="XP_006822419.1">
    <property type="nucleotide sequence ID" value="XM_006822356.1"/>
</dbReference>
<dbReference type="Gene3D" id="2.60.470.10">
    <property type="entry name" value="Acid-sensing ion channels like domains"/>
    <property type="match status" value="1"/>
</dbReference>
<dbReference type="Proteomes" id="UP000694865">
    <property type="component" value="Unplaced"/>
</dbReference>
<comment type="similarity">
    <text evidence="13">Belongs to the amiloride-sensitive sodium channel (TC 1.A.6) family.</text>
</comment>
<evidence type="ECO:0000256" key="4">
    <source>
        <dbReference type="ARBA" id="ARBA00022692"/>
    </source>
</evidence>
<keyword evidence="10 13" id="KW-0739">Sodium transport</keyword>
<keyword evidence="9 12" id="KW-1015">Disulfide bond</keyword>
<dbReference type="SMART" id="SM00192">
    <property type="entry name" value="LDLa"/>
    <property type="match status" value="3"/>
</dbReference>
<dbReference type="PRINTS" id="PR01078">
    <property type="entry name" value="AMINACHANNEL"/>
</dbReference>
<keyword evidence="2 13" id="KW-0813">Transport</keyword>
<dbReference type="PROSITE" id="PS01206">
    <property type="entry name" value="ASC"/>
    <property type="match status" value="1"/>
</dbReference>
<proteinExistence type="inferred from homology"/>
<name>A0ABM0MQX8_SACKO</name>
<keyword evidence="7 13" id="KW-0406">Ion transport</keyword>
<dbReference type="Pfam" id="PF00858">
    <property type="entry name" value="ASC"/>
    <property type="match status" value="1"/>
</dbReference>
<keyword evidence="3 13" id="KW-0894">Sodium channel</keyword>
<reference evidence="15" key="1">
    <citation type="submission" date="2025-08" db="UniProtKB">
        <authorList>
            <consortium name="RefSeq"/>
        </authorList>
    </citation>
    <scope>IDENTIFICATION</scope>
    <source>
        <tissue evidence="15">Testes</tissue>
    </source>
</reference>
<dbReference type="InterPro" id="IPR020903">
    <property type="entry name" value="ENaC_CS"/>
</dbReference>
<dbReference type="GeneID" id="102809777"/>
<dbReference type="InterPro" id="IPR023415">
    <property type="entry name" value="LDLR_class-A_CS"/>
</dbReference>
<dbReference type="PANTHER" id="PTHR11690">
    <property type="entry name" value="AMILORIDE-SENSITIVE SODIUM CHANNEL-RELATED"/>
    <property type="match status" value="1"/>
</dbReference>
<dbReference type="SUPFAM" id="SSF57424">
    <property type="entry name" value="LDL receptor-like module"/>
    <property type="match status" value="3"/>
</dbReference>
<feature type="non-terminal residue" evidence="15">
    <location>
        <position position="1"/>
    </location>
</feature>
<evidence type="ECO:0000256" key="6">
    <source>
        <dbReference type="ARBA" id="ARBA00023053"/>
    </source>
</evidence>
<gene>
    <name evidence="15" type="primary">LOC102809777</name>
</gene>
<feature type="disulfide bond" evidence="12">
    <location>
        <begin position="2"/>
        <end position="14"/>
    </location>
</feature>
<evidence type="ECO:0000256" key="12">
    <source>
        <dbReference type="PROSITE-ProRule" id="PRU00124"/>
    </source>
</evidence>
<keyword evidence="11 13" id="KW-0407">Ion channel</keyword>
<dbReference type="InterPro" id="IPR001873">
    <property type="entry name" value="ENaC"/>
</dbReference>
<evidence type="ECO:0000256" key="3">
    <source>
        <dbReference type="ARBA" id="ARBA00022461"/>
    </source>
</evidence>
<evidence type="ECO:0000256" key="5">
    <source>
        <dbReference type="ARBA" id="ARBA00022989"/>
    </source>
</evidence>
<organism evidence="14 15">
    <name type="scientific">Saccoglossus kowalevskii</name>
    <name type="common">Acorn worm</name>
    <dbReference type="NCBI Taxonomy" id="10224"/>
    <lineage>
        <taxon>Eukaryota</taxon>
        <taxon>Metazoa</taxon>
        <taxon>Hemichordata</taxon>
        <taxon>Enteropneusta</taxon>
        <taxon>Harrimaniidae</taxon>
        <taxon>Saccoglossus</taxon>
    </lineage>
</organism>
<dbReference type="Gene3D" id="1.10.287.770">
    <property type="entry name" value="YojJ-like"/>
    <property type="match status" value="1"/>
</dbReference>
<comment type="subcellular location">
    <subcellularLocation>
        <location evidence="1">Membrane</location>
        <topology evidence="1">Multi-pass membrane protein</topology>
    </subcellularLocation>
</comment>
<dbReference type="InterPro" id="IPR036055">
    <property type="entry name" value="LDL_receptor-like_sf"/>
</dbReference>
<dbReference type="CDD" id="cd00112">
    <property type="entry name" value="LDLa"/>
    <property type="match status" value="1"/>
</dbReference>
<evidence type="ECO:0000256" key="13">
    <source>
        <dbReference type="RuleBase" id="RU000679"/>
    </source>
</evidence>
<keyword evidence="14" id="KW-1185">Reference proteome</keyword>
<evidence type="ECO:0000313" key="15">
    <source>
        <dbReference type="RefSeq" id="XP_006822419.1"/>
    </source>
</evidence>
<protein>
    <submittedName>
        <fullName evidence="15">Degenerin unc-8-like</fullName>
    </submittedName>
</protein>
<accession>A0ABM0MQX8</accession>
<evidence type="ECO:0000256" key="11">
    <source>
        <dbReference type="ARBA" id="ARBA00023303"/>
    </source>
</evidence>
<comment type="caution">
    <text evidence="12">Lacks conserved residue(s) required for the propagation of feature annotation.</text>
</comment>
<keyword evidence="8" id="KW-0472">Membrane</keyword>